<dbReference type="Proteomes" id="UP001500973">
    <property type="component" value="Unassembled WGS sequence"/>
</dbReference>
<name>A0ABP4J7I5_9ACTN</name>
<dbReference type="EMBL" id="BAAAIZ010000006">
    <property type="protein sequence ID" value="GAA1415396.1"/>
    <property type="molecule type" value="Genomic_DNA"/>
</dbReference>
<keyword evidence="2" id="KW-1185">Reference proteome</keyword>
<gene>
    <name evidence="1" type="ORF">GCM10009601_05000</name>
</gene>
<organism evidence="1 2">
    <name type="scientific">Streptomyces thermospinosisporus</name>
    <dbReference type="NCBI Taxonomy" id="161482"/>
    <lineage>
        <taxon>Bacteria</taxon>
        <taxon>Bacillati</taxon>
        <taxon>Actinomycetota</taxon>
        <taxon>Actinomycetes</taxon>
        <taxon>Kitasatosporales</taxon>
        <taxon>Streptomycetaceae</taxon>
        <taxon>Streptomyces</taxon>
    </lineage>
</organism>
<evidence type="ECO:0000313" key="2">
    <source>
        <dbReference type="Proteomes" id="UP001500973"/>
    </source>
</evidence>
<accession>A0ABP4J7I5</accession>
<sequence>MAAAEVYQVVVTAGGRSPGLGATGSAGVAEGRGRCGGVVTAAVGREGRAEGVRPGDRSGFAVGVPGFGGFAVGVPGSGGFAVGVPGSAVGFSGFTGFAVGLRVRPGDASVSVGVRPGAGGLPGGLVRRPGAVVAGRLGGA</sequence>
<comment type="caution">
    <text evidence="1">The sequence shown here is derived from an EMBL/GenBank/DDBJ whole genome shotgun (WGS) entry which is preliminary data.</text>
</comment>
<protein>
    <submittedName>
        <fullName evidence="1">Uncharacterized protein</fullName>
    </submittedName>
</protein>
<proteinExistence type="predicted"/>
<evidence type="ECO:0000313" key="1">
    <source>
        <dbReference type="EMBL" id="GAA1415396.1"/>
    </source>
</evidence>
<reference evidence="2" key="1">
    <citation type="journal article" date="2019" name="Int. J. Syst. Evol. Microbiol.">
        <title>The Global Catalogue of Microorganisms (GCM) 10K type strain sequencing project: providing services to taxonomists for standard genome sequencing and annotation.</title>
        <authorList>
            <consortium name="The Broad Institute Genomics Platform"/>
            <consortium name="The Broad Institute Genome Sequencing Center for Infectious Disease"/>
            <person name="Wu L."/>
            <person name="Ma J."/>
        </authorList>
    </citation>
    <scope>NUCLEOTIDE SEQUENCE [LARGE SCALE GENOMIC DNA]</scope>
    <source>
        <strain evidence="2">JCM 11756</strain>
    </source>
</reference>